<keyword evidence="3" id="KW-1185">Reference proteome</keyword>
<dbReference type="AlphaFoldDB" id="A0A364RFU3"/>
<reference evidence="2 3" key="1">
    <citation type="submission" date="2018-06" db="EMBL/GenBank/DDBJ databases">
        <authorList>
            <person name="Liu Z.-W."/>
        </authorList>
    </citation>
    <scope>NUCLEOTIDE SEQUENCE [LARGE SCALE GENOMIC DNA]</scope>
    <source>
        <strain evidence="2 3">2b14</strain>
    </source>
</reference>
<comment type="caution">
    <text evidence="2">The sequence shown here is derived from an EMBL/GenBank/DDBJ whole genome shotgun (WGS) entry which is preliminary data.</text>
</comment>
<accession>A0A364RFU3</accession>
<gene>
    <name evidence="2" type="ORF">DP923_07955</name>
</gene>
<protein>
    <submittedName>
        <fullName evidence="2">Uncharacterized protein</fullName>
    </submittedName>
</protein>
<evidence type="ECO:0000313" key="3">
    <source>
        <dbReference type="Proteomes" id="UP000251692"/>
    </source>
</evidence>
<dbReference type="OrthoDB" id="1164913at2"/>
<evidence type="ECO:0000313" key="2">
    <source>
        <dbReference type="EMBL" id="RAU83152.1"/>
    </source>
</evidence>
<dbReference type="Proteomes" id="UP000251692">
    <property type="component" value="Unassembled WGS sequence"/>
</dbReference>
<organism evidence="2 3">
    <name type="scientific">Pontibacter arcticus</name>
    <dbReference type="NCBI Taxonomy" id="2080288"/>
    <lineage>
        <taxon>Bacteria</taxon>
        <taxon>Pseudomonadati</taxon>
        <taxon>Bacteroidota</taxon>
        <taxon>Cytophagia</taxon>
        <taxon>Cytophagales</taxon>
        <taxon>Hymenobacteraceae</taxon>
        <taxon>Pontibacter</taxon>
    </lineage>
</organism>
<dbReference type="EMBL" id="QMDV01000002">
    <property type="protein sequence ID" value="RAU83152.1"/>
    <property type="molecule type" value="Genomic_DNA"/>
</dbReference>
<keyword evidence="1" id="KW-0472">Membrane</keyword>
<keyword evidence="1" id="KW-1133">Transmembrane helix</keyword>
<keyword evidence="1" id="KW-0812">Transmembrane</keyword>
<name>A0A364RFU3_9BACT</name>
<proteinExistence type="predicted"/>
<dbReference type="RefSeq" id="WP_112305302.1">
    <property type="nucleotide sequence ID" value="NZ_QMDV01000002.1"/>
</dbReference>
<sequence>MEFKPPISDRATDELIRIANFPDKWNPLAVEQAKKELLIRNVPVNYVNNKGAVLNRYDKKKKVIAAKRRAKEAFEWHDFIFDFHHVLLEMLCDWDMKKDGYITKHRQRKYTLTIISILILIVYISSNFIK</sequence>
<evidence type="ECO:0000256" key="1">
    <source>
        <dbReference type="SAM" id="Phobius"/>
    </source>
</evidence>
<feature type="transmembrane region" description="Helical" evidence="1">
    <location>
        <begin position="110"/>
        <end position="129"/>
    </location>
</feature>
<reference evidence="2 3" key="2">
    <citation type="submission" date="2018-07" db="EMBL/GenBank/DDBJ databases">
        <title>Pontibacter sp. 2b14 genomic sequence and assembly.</title>
        <authorList>
            <person name="Du Z.-J."/>
        </authorList>
    </citation>
    <scope>NUCLEOTIDE SEQUENCE [LARGE SCALE GENOMIC DNA]</scope>
    <source>
        <strain evidence="2 3">2b14</strain>
    </source>
</reference>